<proteinExistence type="predicted"/>
<sequence length="221" mass="23496">MAAEPRYVPRSDEVITDPKGHPMTQTKARRALTRADLTYRERRHLAACVHEAGHAVACAMLGGEIHSAVVSDGRIFGLQGSTTFTQLPETIDARVTYAGVFAEARWEYGPRPTTAQLQHLRWTNGRDDARLCAAGVREMYGNPSAEARSAVPPLLDRAWPAVVRVAQQLFTSGEATHVDVLAALGVTDGGGPGSSQIASIKAGMRSVPPIAASADAKQASA</sequence>
<evidence type="ECO:0008006" key="4">
    <source>
        <dbReference type="Google" id="ProtNLM"/>
    </source>
</evidence>
<dbReference type="Proteomes" id="UP000267289">
    <property type="component" value="Unassembled WGS sequence"/>
</dbReference>
<gene>
    <name evidence="2" type="ORF">LAUMK13_03821</name>
</gene>
<dbReference type="RefSeq" id="WP_244232445.1">
    <property type="nucleotide sequence ID" value="NZ_UPHQ01000198.1"/>
</dbReference>
<accession>A0A498Q8T8</accession>
<protein>
    <recommendedName>
        <fullName evidence="4">ATP-dependent zinc metalloprotease FtsH</fullName>
    </recommendedName>
</protein>
<evidence type="ECO:0000313" key="3">
    <source>
        <dbReference type="Proteomes" id="UP000267289"/>
    </source>
</evidence>
<evidence type="ECO:0000313" key="2">
    <source>
        <dbReference type="EMBL" id="VBA41996.1"/>
    </source>
</evidence>
<keyword evidence="3" id="KW-1185">Reference proteome</keyword>
<feature type="compositionally biased region" description="Basic and acidic residues" evidence="1">
    <location>
        <begin position="7"/>
        <end position="20"/>
    </location>
</feature>
<reference evidence="2 3" key="1">
    <citation type="submission" date="2018-09" db="EMBL/GenBank/DDBJ databases">
        <authorList>
            <person name="Tagini F."/>
        </authorList>
    </citation>
    <scope>NUCLEOTIDE SEQUENCE [LARGE SCALE GENOMIC DNA]</scope>
    <source>
        <strain evidence="2 3">MK13</strain>
    </source>
</reference>
<evidence type="ECO:0000256" key="1">
    <source>
        <dbReference type="SAM" id="MobiDB-lite"/>
    </source>
</evidence>
<feature type="region of interest" description="Disordered" evidence="1">
    <location>
        <begin position="1"/>
        <end position="23"/>
    </location>
</feature>
<dbReference type="AlphaFoldDB" id="A0A498Q8T8"/>
<name>A0A498Q8T8_9MYCO</name>
<organism evidence="2 3">
    <name type="scientific">Mycobacterium innocens</name>
    <dbReference type="NCBI Taxonomy" id="2341083"/>
    <lineage>
        <taxon>Bacteria</taxon>
        <taxon>Bacillati</taxon>
        <taxon>Actinomycetota</taxon>
        <taxon>Actinomycetes</taxon>
        <taxon>Mycobacteriales</taxon>
        <taxon>Mycobacteriaceae</taxon>
        <taxon>Mycobacterium</taxon>
    </lineage>
</organism>
<dbReference type="EMBL" id="UPHQ01000198">
    <property type="protein sequence ID" value="VBA41996.1"/>
    <property type="molecule type" value="Genomic_DNA"/>
</dbReference>